<evidence type="ECO:0008006" key="3">
    <source>
        <dbReference type="Google" id="ProtNLM"/>
    </source>
</evidence>
<dbReference type="RefSeq" id="WP_188539991.1">
    <property type="nucleotide sequence ID" value="NZ_BMFT01000001.1"/>
</dbReference>
<keyword evidence="2" id="KW-1185">Reference proteome</keyword>
<comment type="caution">
    <text evidence="1">The sequence shown here is derived from an EMBL/GenBank/DDBJ whole genome shotgun (WGS) entry which is preliminary data.</text>
</comment>
<name>A0ABQ1YIR2_9BACL</name>
<organism evidence="1 2">
    <name type="scientific">Paenibacillus segetis</name>
    <dbReference type="NCBI Taxonomy" id="1325360"/>
    <lineage>
        <taxon>Bacteria</taxon>
        <taxon>Bacillati</taxon>
        <taxon>Bacillota</taxon>
        <taxon>Bacilli</taxon>
        <taxon>Bacillales</taxon>
        <taxon>Paenibacillaceae</taxon>
        <taxon>Paenibacillus</taxon>
    </lineage>
</organism>
<dbReference type="Pfam" id="PF10924">
    <property type="entry name" value="DUF2711"/>
    <property type="match status" value="1"/>
</dbReference>
<gene>
    <name evidence="1" type="ORF">GCM10008013_29390</name>
</gene>
<dbReference type="InterPro" id="IPR024250">
    <property type="entry name" value="DUF2711"/>
</dbReference>
<sequence>MSEEARVLPEPEMYAVCAIDDASIKEYYRGYFDEVFIFFHPFIKPISIDISVFKPSTYPDKIRIVKHCEPVSWSEFLELSSISSFDELDIGLRTRILGLKQHLSNNNIANLIDATCDKFKLIEPTEGMLPQIIIDRILKAIQSIGYNWLWVGDEFCTERRLEYIDDIIYNDNLFRHNLFTPDKSILITTHWDSHFSLLCSTKETIEKIIGMANLEGFYCQEDTEIYWSVSKKN</sequence>
<reference evidence="2" key="1">
    <citation type="journal article" date="2019" name="Int. J. Syst. Evol. Microbiol.">
        <title>The Global Catalogue of Microorganisms (GCM) 10K type strain sequencing project: providing services to taxonomists for standard genome sequencing and annotation.</title>
        <authorList>
            <consortium name="The Broad Institute Genomics Platform"/>
            <consortium name="The Broad Institute Genome Sequencing Center for Infectious Disease"/>
            <person name="Wu L."/>
            <person name="Ma J."/>
        </authorList>
    </citation>
    <scope>NUCLEOTIDE SEQUENCE [LARGE SCALE GENOMIC DNA]</scope>
    <source>
        <strain evidence="2">CGMCC 1.12769</strain>
    </source>
</reference>
<protein>
    <recommendedName>
        <fullName evidence="3">DUF2711 domain-containing protein</fullName>
    </recommendedName>
</protein>
<dbReference type="Proteomes" id="UP000659344">
    <property type="component" value="Unassembled WGS sequence"/>
</dbReference>
<evidence type="ECO:0000313" key="2">
    <source>
        <dbReference type="Proteomes" id="UP000659344"/>
    </source>
</evidence>
<proteinExistence type="predicted"/>
<dbReference type="EMBL" id="BMFT01000001">
    <property type="protein sequence ID" value="GGH27763.1"/>
    <property type="molecule type" value="Genomic_DNA"/>
</dbReference>
<evidence type="ECO:0000313" key="1">
    <source>
        <dbReference type="EMBL" id="GGH27763.1"/>
    </source>
</evidence>
<accession>A0ABQ1YIR2</accession>